<dbReference type="AlphaFoldDB" id="A0A9I9E5R2"/>
<dbReference type="Gramene" id="MELO3C029139.2.1">
    <property type="protein sequence ID" value="MELO3C029139.2.1"/>
    <property type="gene ID" value="MELO3C029139.2"/>
</dbReference>
<feature type="compositionally biased region" description="Low complexity" evidence="1">
    <location>
        <begin position="72"/>
        <end position="86"/>
    </location>
</feature>
<organism evidence="2">
    <name type="scientific">Cucumis melo</name>
    <name type="common">Muskmelon</name>
    <dbReference type="NCBI Taxonomy" id="3656"/>
    <lineage>
        <taxon>Eukaryota</taxon>
        <taxon>Viridiplantae</taxon>
        <taxon>Streptophyta</taxon>
        <taxon>Embryophyta</taxon>
        <taxon>Tracheophyta</taxon>
        <taxon>Spermatophyta</taxon>
        <taxon>Magnoliopsida</taxon>
        <taxon>eudicotyledons</taxon>
        <taxon>Gunneridae</taxon>
        <taxon>Pentapetalae</taxon>
        <taxon>rosids</taxon>
        <taxon>fabids</taxon>
        <taxon>Cucurbitales</taxon>
        <taxon>Cucurbitaceae</taxon>
        <taxon>Benincaseae</taxon>
        <taxon>Cucumis</taxon>
    </lineage>
</organism>
<accession>A0A9I9E5R2</accession>
<evidence type="ECO:0000256" key="1">
    <source>
        <dbReference type="SAM" id="MobiDB-lite"/>
    </source>
</evidence>
<name>A0A9I9E5R2_CUCME</name>
<sequence length="206" mass="23593">MSNWSSNFARLMLDIRDMSEKDKVLCFVEGLKLWAKTKLYEEKVQHFTSTYSVAEWLFDLMGDSQDGRHHQSSSPGRNRNSRSSSPKDVGGGKHFRRDCRPYQPNTKNTWRRPNNRSSPKHPLNCFICGGPHFLNGMLYSCCVIMNRMPYSCYVTRVALVEFEFQTSDDSNAFELLVPVMVVVEVLNVRNFICTCGNGCCSCCDDN</sequence>
<protein>
    <recommendedName>
        <fullName evidence="3">Reverse transcriptase</fullName>
    </recommendedName>
</protein>
<evidence type="ECO:0000313" key="2">
    <source>
        <dbReference type="EnsemblPlants" id="MELO3C029139.2.1"/>
    </source>
</evidence>
<dbReference type="EnsemblPlants" id="MELO3C029139.2.1">
    <property type="protein sequence ID" value="MELO3C029139.2.1"/>
    <property type="gene ID" value="MELO3C029139.2"/>
</dbReference>
<reference evidence="2" key="1">
    <citation type="submission" date="2023-03" db="UniProtKB">
        <authorList>
            <consortium name="EnsemblPlants"/>
        </authorList>
    </citation>
    <scope>IDENTIFICATION</scope>
</reference>
<feature type="region of interest" description="Disordered" evidence="1">
    <location>
        <begin position="65"/>
        <end position="118"/>
    </location>
</feature>
<evidence type="ECO:0008006" key="3">
    <source>
        <dbReference type="Google" id="ProtNLM"/>
    </source>
</evidence>
<proteinExistence type="predicted"/>